<proteinExistence type="predicted"/>
<organism evidence="1 2">
    <name type="scientific">Paramecium pentaurelia</name>
    <dbReference type="NCBI Taxonomy" id="43138"/>
    <lineage>
        <taxon>Eukaryota</taxon>
        <taxon>Sar</taxon>
        <taxon>Alveolata</taxon>
        <taxon>Ciliophora</taxon>
        <taxon>Intramacronucleata</taxon>
        <taxon>Oligohymenophorea</taxon>
        <taxon>Peniculida</taxon>
        <taxon>Parameciidae</taxon>
        <taxon>Paramecium</taxon>
    </lineage>
</organism>
<gene>
    <name evidence="1" type="ORF">PPENT_87.1.T1730005</name>
</gene>
<keyword evidence="2" id="KW-1185">Reference proteome</keyword>
<evidence type="ECO:0000313" key="1">
    <source>
        <dbReference type="EMBL" id="CAD8213034.1"/>
    </source>
</evidence>
<dbReference type="EMBL" id="CAJJDO010000173">
    <property type="protein sequence ID" value="CAD8213034.1"/>
    <property type="molecule type" value="Genomic_DNA"/>
</dbReference>
<reference evidence="1" key="1">
    <citation type="submission" date="2021-01" db="EMBL/GenBank/DDBJ databases">
        <authorList>
            <consortium name="Genoscope - CEA"/>
            <person name="William W."/>
        </authorList>
    </citation>
    <scope>NUCLEOTIDE SEQUENCE</scope>
</reference>
<dbReference type="Proteomes" id="UP000689195">
    <property type="component" value="Unassembled WGS sequence"/>
</dbReference>
<accession>A0A8S1YP73</accession>
<sequence>MVDQNYQKDVEKCIKQIRMVFIHNRGVFASQKSFCTVETLLLLSIKQNDSIIILQLITKSIIQFSLKPLQYRILESWFKLTEIQTYQIIWYEL</sequence>
<protein>
    <submittedName>
        <fullName evidence="1">Uncharacterized protein</fullName>
    </submittedName>
</protein>
<comment type="caution">
    <text evidence="1">The sequence shown here is derived from an EMBL/GenBank/DDBJ whole genome shotgun (WGS) entry which is preliminary data.</text>
</comment>
<dbReference type="AlphaFoldDB" id="A0A8S1YP73"/>
<name>A0A8S1YP73_9CILI</name>
<evidence type="ECO:0000313" key="2">
    <source>
        <dbReference type="Proteomes" id="UP000689195"/>
    </source>
</evidence>